<keyword evidence="13" id="KW-1133">Transmembrane helix</keyword>
<evidence type="ECO:0000256" key="11">
    <source>
        <dbReference type="ARBA" id="ARBA00022842"/>
    </source>
</evidence>
<keyword evidence="14" id="KW-0342">GTP-binding</keyword>
<keyword evidence="15" id="KW-0472">Membrane</keyword>
<evidence type="ECO:0000256" key="10">
    <source>
        <dbReference type="ARBA" id="ARBA00022805"/>
    </source>
</evidence>
<dbReference type="Gene3D" id="3.40.50.300">
    <property type="entry name" value="P-loop containing nucleotide triphosphate hydrolases"/>
    <property type="match status" value="1"/>
</dbReference>
<evidence type="ECO:0000256" key="14">
    <source>
        <dbReference type="ARBA" id="ARBA00023134"/>
    </source>
</evidence>
<dbReference type="InterPro" id="IPR006703">
    <property type="entry name" value="G_AIG1"/>
</dbReference>
<dbReference type="GO" id="GO:0016020">
    <property type="term" value="C:membrane"/>
    <property type="evidence" value="ECO:0007669"/>
    <property type="project" value="UniProtKB-SubCell"/>
</dbReference>
<evidence type="ECO:0000256" key="4">
    <source>
        <dbReference type="ARBA" id="ARBA00022528"/>
    </source>
</evidence>
<evidence type="ECO:0000313" key="19">
    <source>
        <dbReference type="EMBL" id="KKY16580.1"/>
    </source>
</evidence>
<dbReference type="InterPro" id="IPR027417">
    <property type="entry name" value="P-loop_NTPase"/>
</dbReference>
<comment type="caution">
    <text evidence="19">The sequence shown here is derived from an EMBL/GenBank/DDBJ whole genome shotgun (WGS) entry which is preliminary data.</text>
</comment>
<dbReference type="GO" id="GO:0005525">
    <property type="term" value="F:GTP binding"/>
    <property type="evidence" value="ECO:0007669"/>
    <property type="project" value="UniProtKB-KW"/>
</dbReference>
<dbReference type="Proteomes" id="UP000034182">
    <property type="component" value="Unassembled WGS sequence"/>
</dbReference>
<evidence type="ECO:0000256" key="12">
    <source>
        <dbReference type="ARBA" id="ARBA00022927"/>
    </source>
</evidence>
<dbReference type="InterPro" id="IPR045058">
    <property type="entry name" value="GIMA/IAN/Toc"/>
</dbReference>
<evidence type="ECO:0000256" key="13">
    <source>
        <dbReference type="ARBA" id="ARBA00022989"/>
    </source>
</evidence>
<feature type="domain" description="AIG1-type G" evidence="18">
    <location>
        <begin position="16"/>
        <end position="151"/>
    </location>
</feature>
<dbReference type="PANTHER" id="PTHR10903">
    <property type="entry name" value="GTPASE, IMAP FAMILY MEMBER-RELATED"/>
    <property type="match status" value="1"/>
</dbReference>
<comment type="cofactor">
    <cofactor evidence="1">
        <name>Mg(2+)</name>
        <dbReference type="ChEBI" id="CHEBI:18420"/>
    </cofactor>
</comment>
<name>A0A0G2GHX5_9PEZI</name>
<evidence type="ECO:0000256" key="9">
    <source>
        <dbReference type="ARBA" id="ARBA00022801"/>
    </source>
</evidence>
<keyword evidence="17" id="KW-0175">Coiled coil</keyword>
<evidence type="ECO:0000256" key="6">
    <source>
        <dbReference type="ARBA" id="ARBA00022692"/>
    </source>
</evidence>
<organism evidence="19 20">
    <name type="scientific">Diplodia seriata</name>
    <dbReference type="NCBI Taxonomy" id="420778"/>
    <lineage>
        <taxon>Eukaryota</taxon>
        <taxon>Fungi</taxon>
        <taxon>Dikarya</taxon>
        <taxon>Ascomycota</taxon>
        <taxon>Pezizomycotina</taxon>
        <taxon>Dothideomycetes</taxon>
        <taxon>Dothideomycetes incertae sedis</taxon>
        <taxon>Botryosphaeriales</taxon>
        <taxon>Botryosphaeriaceae</taxon>
        <taxon>Diplodia</taxon>
    </lineage>
</organism>
<evidence type="ECO:0000256" key="7">
    <source>
        <dbReference type="ARBA" id="ARBA00022723"/>
    </source>
</evidence>
<keyword evidence="5" id="KW-0934">Plastid</keyword>
<feature type="coiled-coil region" evidence="17">
    <location>
        <begin position="302"/>
        <end position="336"/>
    </location>
</feature>
<sequence length="479" mass="53203">MTTAQPPNGADATPMIMVVGLTGSGKSYFINQLAGREVVQEGDSMKSCTQSCKLIPAEVGRTKVLLLDTPGFDDTVRPDAEILGEIARILAAQHALGVPLKGVVYLHRITDMRMTGSAVATLNVFRAICGDAALACVLLVTTRWADLADEAMGARREKELRDGFWAYMLARGSKIGRFHGDAPSAVALASQLLVRDEGVVLRLQQELVDDGTPLHETAAGALVDAGLEAAKARHREELADVEALKRELVESDGVMKSRIQKDCVRGQQRLRTAEMQQAKTMAFRTWSTHKHGNEYTELVSYNMALQQQLRKVKEQLDAQRDEVKRLTDENISMKRAADKLHVSMSRKDDLFAEQLPDDRILGSIVTLFGQIKGWSTHFLKAGDVGQAKLKEEDLVHYRAVFPGARSLESLQEQFQDKKRRRLFVRGWTAYVICDAVFSASRHKPHTRDVEVTDASTVERILALEGMMRSMGKCLPHLRQ</sequence>
<dbReference type="AlphaFoldDB" id="A0A0G2GHX5"/>
<evidence type="ECO:0000256" key="16">
    <source>
        <dbReference type="ARBA" id="ARBA00024013"/>
    </source>
</evidence>
<reference evidence="19 20" key="2">
    <citation type="submission" date="2015-05" db="EMBL/GenBank/DDBJ databases">
        <title>Distinctive expansion of gene families associated with plant cell wall degradation and secondary metabolism in the genomes of grapevine trunk pathogens.</title>
        <authorList>
            <person name="Lawrence D.P."/>
            <person name="Travadon R."/>
            <person name="Rolshausen P.E."/>
            <person name="Baumgartner K."/>
        </authorList>
    </citation>
    <scope>NUCLEOTIDE SEQUENCE [LARGE SCALE GENOMIC DNA]</scope>
    <source>
        <strain evidence="19">DS831</strain>
    </source>
</reference>
<evidence type="ECO:0000256" key="2">
    <source>
        <dbReference type="ARBA" id="ARBA00004167"/>
    </source>
</evidence>
<dbReference type="PANTHER" id="PTHR10903:SF135">
    <property type="entry name" value="TRANSLOCASE OF CHLOROPLAST 120, CHLOROPLASTIC-RELATED"/>
    <property type="match status" value="1"/>
</dbReference>
<evidence type="ECO:0000256" key="3">
    <source>
        <dbReference type="ARBA" id="ARBA00022448"/>
    </source>
</evidence>
<keyword evidence="4" id="KW-0150">Chloroplast</keyword>
<dbReference type="GO" id="GO:0015031">
    <property type="term" value="P:protein transport"/>
    <property type="evidence" value="ECO:0007669"/>
    <property type="project" value="UniProtKB-KW"/>
</dbReference>
<keyword evidence="8" id="KW-0547">Nucleotide-binding</keyword>
<protein>
    <recommendedName>
        <fullName evidence="18">AIG1-type G domain-containing protein</fullName>
    </recommendedName>
</protein>
<dbReference type="Pfam" id="PF04548">
    <property type="entry name" value="AIG1"/>
    <property type="match status" value="1"/>
</dbReference>
<dbReference type="EMBL" id="LAQI01000167">
    <property type="protein sequence ID" value="KKY16580.1"/>
    <property type="molecule type" value="Genomic_DNA"/>
</dbReference>
<keyword evidence="9" id="KW-0378">Hydrolase</keyword>
<evidence type="ECO:0000313" key="20">
    <source>
        <dbReference type="Proteomes" id="UP000034182"/>
    </source>
</evidence>
<keyword evidence="12" id="KW-0653">Protein transport</keyword>
<dbReference type="GO" id="GO:0046872">
    <property type="term" value="F:metal ion binding"/>
    <property type="evidence" value="ECO:0007669"/>
    <property type="project" value="UniProtKB-KW"/>
</dbReference>
<evidence type="ECO:0000256" key="1">
    <source>
        <dbReference type="ARBA" id="ARBA00001946"/>
    </source>
</evidence>
<keyword evidence="3" id="KW-0813">Transport</keyword>
<keyword evidence="10" id="KW-1002">Plastid outer membrane</keyword>
<dbReference type="CDD" id="cd00882">
    <property type="entry name" value="Ras_like_GTPase"/>
    <property type="match status" value="1"/>
</dbReference>
<keyword evidence="7" id="KW-0479">Metal-binding</keyword>
<proteinExistence type="predicted"/>
<evidence type="ECO:0000256" key="17">
    <source>
        <dbReference type="SAM" id="Coils"/>
    </source>
</evidence>
<accession>A0A0G2GHX5</accession>
<evidence type="ECO:0000256" key="5">
    <source>
        <dbReference type="ARBA" id="ARBA00022640"/>
    </source>
</evidence>
<dbReference type="SUPFAM" id="SSF52540">
    <property type="entry name" value="P-loop containing nucleoside triphosphate hydrolases"/>
    <property type="match status" value="1"/>
</dbReference>
<evidence type="ECO:0000259" key="18">
    <source>
        <dbReference type="Pfam" id="PF04548"/>
    </source>
</evidence>
<evidence type="ECO:0000256" key="15">
    <source>
        <dbReference type="ARBA" id="ARBA00023136"/>
    </source>
</evidence>
<gene>
    <name evidence="19" type="ORF">UCDDS831_g06919</name>
</gene>
<reference evidence="19 20" key="1">
    <citation type="submission" date="2015-03" db="EMBL/GenBank/DDBJ databases">
        <authorList>
            <person name="Morales-Cruz A."/>
            <person name="Amrine K.C."/>
            <person name="Cantu D."/>
        </authorList>
    </citation>
    <scope>NUCLEOTIDE SEQUENCE [LARGE SCALE GENOMIC DNA]</scope>
    <source>
        <strain evidence="19">DS831</strain>
    </source>
</reference>
<dbReference type="GO" id="GO:0016787">
    <property type="term" value="F:hydrolase activity"/>
    <property type="evidence" value="ECO:0007669"/>
    <property type="project" value="UniProtKB-KW"/>
</dbReference>
<keyword evidence="6" id="KW-0812">Transmembrane</keyword>
<keyword evidence="11" id="KW-0460">Magnesium</keyword>
<comment type="subcellular location">
    <subcellularLocation>
        <location evidence="2">Membrane</location>
        <topology evidence="2">Single-pass membrane protein</topology>
    </subcellularLocation>
    <subcellularLocation>
        <location evidence="16">Plastid</location>
        <location evidence="16">Chloroplast outer membrane</location>
    </subcellularLocation>
</comment>
<evidence type="ECO:0000256" key="8">
    <source>
        <dbReference type="ARBA" id="ARBA00022741"/>
    </source>
</evidence>